<dbReference type="InterPro" id="IPR008271">
    <property type="entry name" value="Ser/Thr_kinase_AS"/>
</dbReference>
<accession>A0A8S1U6J2</accession>
<evidence type="ECO:0000313" key="10">
    <source>
        <dbReference type="EMBL" id="CAD8160745.1"/>
    </source>
</evidence>
<dbReference type="SMART" id="SM00220">
    <property type="entry name" value="S_TKc"/>
    <property type="match status" value="1"/>
</dbReference>
<gene>
    <name evidence="10" type="ORF">POCTA_138.1.T0390015</name>
</gene>
<dbReference type="AlphaFoldDB" id="A0A8S1U6J2"/>
<keyword evidence="11" id="KW-1185">Reference proteome</keyword>
<feature type="domain" description="Protein kinase" evidence="9">
    <location>
        <begin position="91"/>
        <end position="355"/>
    </location>
</feature>
<dbReference type="OMA" id="QIYGMAM"/>
<evidence type="ECO:0000313" key="11">
    <source>
        <dbReference type="Proteomes" id="UP000683925"/>
    </source>
</evidence>
<sequence>MRILQSWSNLQWINEAIACIGQVQNTLKNCQKRKDSSSQICINLTSQSKTLNNEISYSTKGLRRFLFIYQINMENLFCQVHPDIPFFDLKKYHQTKLIASSNNRVYLYKFLNQAVAVKEVILQQLQNEQTEKLKKQYQIQKGYSETIIQIYGMAMQQQQRFSGKFQTIIFICMEYMQYCLQDHIELIRKEQLPINKNSLASLLKSTVQTHAYLQSIHLCHGDIKPQNILINDRSNPTQFKTCDFDNMIQLVHSKLQPCIFSTKQYHAPEIQQAIKEGLESFNYNPYKAQVYSLGLCLIQMHPQIDFLKINHITFMLIEQVYGFQIQILIQKMLDPINYNRPDFFEALSYLNKNSIANISTEQLEYQGNEILKSQNSYFRNTPDMFDTLRRESKYPNQLYDSVDTTSDFLILGQVNLSNEEETNFSDDHITSKVATRRTQKYFCNSKYITKTNIMIFCSILLLLVLFILLLMYLM</sequence>
<evidence type="ECO:0000256" key="7">
    <source>
        <dbReference type="ARBA" id="ARBA00051693"/>
    </source>
</evidence>
<evidence type="ECO:0000256" key="6">
    <source>
        <dbReference type="ARBA" id="ARBA00049299"/>
    </source>
</evidence>
<protein>
    <recommendedName>
        <fullName evidence="9">Protein kinase domain-containing protein</fullName>
    </recommendedName>
</protein>
<name>A0A8S1U6J2_PAROT</name>
<keyword evidence="2" id="KW-0547">Nucleotide-binding</keyword>
<comment type="caution">
    <text evidence="10">The sequence shown here is derived from an EMBL/GenBank/DDBJ whole genome shotgun (WGS) entry which is preliminary data.</text>
</comment>
<proteinExistence type="predicted"/>
<dbReference type="PANTHER" id="PTHR48013">
    <property type="entry name" value="DUAL SPECIFICITY MITOGEN-ACTIVATED PROTEIN KINASE KINASE 5-RELATED"/>
    <property type="match status" value="1"/>
</dbReference>
<keyword evidence="8" id="KW-0812">Transmembrane</keyword>
<evidence type="ECO:0000259" key="9">
    <source>
        <dbReference type="PROSITE" id="PS50011"/>
    </source>
</evidence>
<dbReference type="OrthoDB" id="296488at2759"/>
<feature type="transmembrane region" description="Helical" evidence="8">
    <location>
        <begin position="453"/>
        <end position="473"/>
    </location>
</feature>
<dbReference type="Pfam" id="PF00069">
    <property type="entry name" value="Pkinase"/>
    <property type="match status" value="1"/>
</dbReference>
<keyword evidence="8" id="KW-0472">Membrane</keyword>
<reference evidence="10" key="1">
    <citation type="submission" date="2021-01" db="EMBL/GenBank/DDBJ databases">
        <authorList>
            <consortium name="Genoscope - CEA"/>
            <person name="William W."/>
        </authorList>
    </citation>
    <scope>NUCLEOTIDE SEQUENCE</scope>
</reference>
<dbReference type="GO" id="GO:0004708">
    <property type="term" value="F:MAP kinase kinase activity"/>
    <property type="evidence" value="ECO:0007669"/>
    <property type="project" value="UniProtKB-EC"/>
</dbReference>
<dbReference type="EMBL" id="CAJJDP010000039">
    <property type="protein sequence ID" value="CAD8160745.1"/>
    <property type="molecule type" value="Genomic_DNA"/>
</dbReference>
<comment type="catalytic activity">
    <reaction evidence="5">
        <text>L-seryl-[protein] + ATP = O-phospho-L-seryl-[protein] + ADP + H(+)</text>
        <dbReference type="Rhea" id="RHEA:17989"/>
        <dbReference type="Rhea" id="RHEA-COMP:9863"/>
        <dbReference type="Rhea" id="RHEA-COMP:11604"/>
        <dbReference type="ChEBI" id="CHEBI:15378"/>
        <dbReference type="ChEBI" id="CHEBI:29999"/>
        <dbReference type="ChEBI" id="CHEBI:30616"/>
        <dbReference type="ChEBI" id="CHEBI:83421"/>
        <dbReference type="ChEBI" id="CHEBI:456216"/>
        <dbReference type="EC" id="2.7.12.2"/>
    </reaction>
</comment>
<evidence type="ECO:0000256" key="4">
    <source>
        <dbReference type="ARBA" id="ARBA00022840"/>
    </source>
</evidence>
<dbReference type="GO" id="GO:0005524">
    <property type="term" value="F:ATP binding"/>
    <property type="evidence" value="ECO:0007669"/>
    <property type="project" value="UniProtKB-KW"/>
</dbReference>
<keyword evidence="1" id="KW-0808">Transferase</keyword>
<dbReference type="PROSITE" id="PS50011">
    <property type="entry name" value="PROTEIN_KINASE_DOM"/>
    <property type="match status" value="1"/>
</dbReference>
<evidence type="ECO:0000256" key="5">
    <source>
        <dbReference type="ARBA" id="ARBA00049014"/>
    </source>
</evidence>
<dbReference type="Proteomes" id="UP000683925">
    <property type="component" value="Unassembled WGS sequence"/>
</dbReference>
<organism evidence="10 11">
    <name type="scientific">Paramecium octaurelia</name>
    <dbReference type="NCBI Taxonomy" id="43137"/>
    <lineage>
        <taxon>Eukaryota</taxon>
        <taxon>Sar</taxon>
        <taxon>Alveolata</taxon>
        <taxon>Ciliophora</taxon>
        <taxon>Intramacronucleata</taxon>
        <taxon>Oligohymenophorea</taxon>
        <taxon>Peniculida</taxon>
        <taxon>Parameciidae</taxon>
        <taxon>Paramecium</taxon>
    </lineage>
</organism>
<keyword evidence="3" id="KW-0418">Kinase</keyword>
<keyword evidence="4" id="KW-0067">ATP-binding</keyword>
<comment type="catalytic activity">
    <reaction evidence="6">
        <text>L-threonyl-[protein] + ATP = O-phospho-L-threonyl-[protein] + ADP + H(+)</text>
        <dbReference type="Rhea" id="RHEA:46608"/>
        <dbReference type="Rhea" id="RHEA-COMP:11060"/>
        <dbReference type="Rhea" id="RHEA-COMP:11605"/>
        <dbReference type="ChEBI" id="CHEBI:15378"/>
        <dbReference type="ChEBI" id="CHEBI:30013"/>
        <dbReference type="ChEBI" id="CHEBI:30616"/>
        <dbReference type="ChEBI" id="CHEBI:61977"/>
        <dbReference type="ChEBI" id="CHEBI:456216"/>
        <dbReference type="EC" id="2.7.12.2"/>
    </reaction>
</comment>
<evidence type="ECO:0000256" key="2">
    <source>
        <dbReference type="ARBA" id="ARBA00022741"/>
    </source>
</evidence>
<evidence type="ECO:0000256" key="3">
    <source>
        <dbReference type="ARBA" id="ARBA00022777"/>
    </source>
</evidence>
<dbReference type="InterPro" id="IPR000719">
    <property type="entry name" value="Prot_kinase_dom"/>
</dbReference>
<keyword evidence="8" id="KW-1133">Transmembrane helix</keyword>
<comment type="catalytic activity">
    <reaction evidence="7">
        <text>L-tyrosyl-[protein] + ATP = O-phospho-L-tyrosyl-[protein] + ADP + H(+)</text>
        <dbReference type="Rhea" id="RHEA:10596"/>
        <dbReference type="Rhea" id="RHEA-COMP:10136"/>
        <dbReference type="Rhea" id="RHEA-COMP:20101"/>
        <dbReference type="ChEBI" id="CHEBI:15378"/>
        <dbReference type="ChEBI" id="CHEBI:30616"/>
        <dbReference type="ChEBI" id="CHEBI:46858"/>
        <dbReference type="ChEBI" id="CHEBI:61978"/>
        <dbReference type="ChEBI" id="CHEBI:456216"/>
        <dbReference type="EC" id="2.7.12.2"/>
    </reaction>
</comment>
<dbReference type="PROSITE" id="PS00108">
    <property type="entry name" value="PROTEIN_KINASE_ST"/>
    <property type="match status" value="1"/>
</dbReference>
<evidence type="ECO:0000256" key="1">
    <source>
        <dbReference type="ARBA" id="ARBA00022679"/>
    </source>
</evidence>
<dbReference type="PANTHER" id="PTHR48013:SF9">
    <property type="entry name" value="DUAL SPECIFICITY MITOGEN-ACTIVATED PROTEIN KINASE KINASE 5"/>
    <property type="match status" value="1"/>
</dbReference>
<evidence type="ECO:0000256" key="8">
    <source>
        <dbReference type="SAM" id="Phobius"/>
    </source>
</evidence>